<evidence type="ECO:0000256" key="1">
    <source>
        <dbReference type="ARBA" id="ARBA00004377"/>
    </source>
</evidence>
<evidence type="ECO:0000313" key="13">
    <source>
        <dbReference type="Proteomes" id="UP000197446"/>
    </source>
</evidence>
<dbReference type="InterPro" id="IPR045584">
    <property type="entry name" value="Pilin-like"/>
</dbReference>
<dbReference type="PANTHER" id="PTHR30093:SF45">
    <property type="entry name" value="TYPE II SECRETION SYSTEM CORE PROTEIN G"/>
    <property type="match status" value="1"/>
</dbReference>
<dbReference type="OrthoDB" id="9795612at2"/>
<dbReference type="GO" id="GO:0015628">
    <property type="term" value="P:protein secretion by the type II secretion system"/>
    <property type="evidence" value="ECO:0007669"/>
    <property type="project" value="InterPro"/>
</dbReference>
<comment type="similarity">
    <text evidence="2">Belongs to the GSP G family.</text>
</comment>
<evidence type="ECO:0000259" key="11">
    <source>
        <dbReference type="Pfam" id="PF08334"/>
    </source>
</evidence>
<reference evidence="12 13" key="1">
    <citation type="journal article" date="2007" name="Int. J. Syst. Evol. Microbiol.">
        <title>Description of Pelomonas aquatica sp. nov. and Pelomonas puraquae sp. nov., isolated from industrial and haemodialysis water.</title>
        <authorList>
            <person name="Gomila M."/>
            <person name="Bowien B."/>
            <person name="Falsen E."/>
            <person name="Moore E.R."/>
            <person name="Lalucat J."/>
        </authorList>
    </citation>
    <scope>NUCLEOTIDE SEQUENCE [LARGE SCALE GENOMIC DNA]</scope>
    <source>
        <strain evidence="12 13">CCUG 52769</strain>
    </source>
</reference>
<feature type="transmembrane region" description="Helical" evidence="10">
    <location>
        <begin position="20"/>
        <end position="42"/>
    </location>
</feature>
<evidence type="ECO:0000256" key="8">
    <source>
        <dbReference type="ARBA" id="ARBA00022989"/>
    </source>
</evidence>
<evidence type="ECO:0000256" key="5">
    <source>
        <dbReference type="ARBA" id="ARBA00022481"/>
    </source>
</evidence>
<evidence type="ECO:0000256" key="10">
    <source>
        <dbReference type="SAM" id="Phobius"/>
    </source>
</evidence>
<dbReference type="InterPro" id="IPR013545">
    <property type="entry name" value="T2SS_protein-GspG_C"/>
</dbReference>
<keyword evidence="5" id="KW-0488">Methylation</keyword>
<comment type="subcellular location">
    <subcellularLocation>
        <location evidence="1">Cell inner membrane</location>
        <topology evidence="1">Single-pass membrane protein</topology>
    </subcellularLocation>
</comment>
<dbReference type="Proteomes" id="UP000197446">
    <property type="component" value="Unassembled WGS sequence"/>
</dbReference>
<dbReference type="PANTHER" id="PTHR30093">
    <property type="entry name" value="GENERAL SECRETION PATHWAY PROTEIN G"/>
    <property type="match status" value="1"/>
</dbReference>
<dbReference type="AlphaFoldDB" id="A0A254ND51"/>
<dbReference type="EMBL" id="NISI01000005">
    <property type="protein sequence ID" value="OWR03358.1"/>
    <property type="molecule type" value="Genomic_DNA"/>
</dbReference>
<dbReference type="NCBIfam" id="TIGR02532">
    <property type="entry name" value="IV_pilin_GFxxxE"/>
    <property type="match status" value="1"/>
</dbReference>
<dbReference type="Pfam" id="PF08334">
    <property type="entry name" value="T2SSG"/>
    <property type="match status" value="1"/>
</dbReference>
<protein>
    <recommendedName>
        <fullName evidence="3">Type II secretion system core protein G</fullName>
    </recommendedName>
</protein>
<dbReference type="RefSeq" id="WP_088483595.1">
    <property type="nucleotide sequence ID" value="NZ_JBCNLH010000015.1"/>
</dbReference>
<dbReference type="InterPro" id="IPR012902">
    <property type="entry name" value="N_methyl_site"/>
</dbReference>
<dbReference type="InterPro" id="IPR000983">
    <property type="entry name" value="Bac_GSPG_pilin"/>
</dbReference>
<proteinExistence type="inferred from homology"/>
<dbReference type="Pfam" id="PF07963">
    <property type="entry name" value="N_methyl"/>
    <property type="match status" value="1"/>
</dbReference>
<dbReference type="GO" id="GO:0015627">
    <property type="term" value="C:type II protein secretion system complex"/>
    <property type="evidence" value="ECO:0007669"/>
    <property type="project" value="InterPro"/>
</dbReference>
<accession>A0A254ND51</accession>
<keyword evidence="8 10" id="KW-1133">Transmembrane helix</keyword>
<name>A0A254ND51_9BURK</name>
<dbReference type="PROSITE" id="PS00409">
    <property type="entry name" value="PROKAR_NTER_METHYL"/>
    <property type="match status" value="1"/>
</dbReference>
<dbReference type="NCBIfam" id="TIGR01710">
    <property type="entry name" value="typeII_sec_gspG"/>
    <property type="match status" value="1"/>
</dbReference>
<keyword evidence="6" id="KW-0997">Cell inner membrane</keyword>
<evidence type="ECO:0000256" key="4">
    <source>
        <dbReference type="ARBA" id="ARBA00022475"/>
    </source>
</evidence>
<dbReference type="GO" id="GO:0005886">
    <property type="term" value="C:plasma membrane"/>
    <property type="evidence" value="ECO:0007669"/>
    <property type="project" value="UniProtKB-SubCell"/>
</dbReference>
<evidence type="ECO:0000256" key="7">
    <source>
        <dbReference type="ARBA" id="ARBA00022692"/>
    </source>
</evidence>
<dbReference type="InterPro" id="IPR010054">
    <property type="entry name" value="Type2_sec_GspG"/>
</dbReference>
<evidence type="ECO:0000256" key="3">
    <source>
        <dbReference type="ARBA" id="ARBA00020042"/>
    </source>
</evidence>
<comment type="caution">
    <text evidence="12">The sequence shown here is derived from an EMBL/GenBank/DDBJ whole genome shotgun (WGS) entry which is preliminary data.</text>
</comment>
<dbReference type="PRINTS" id="PR00813">
    <property type="entry name" value="BCTERIALGSPG"/>
</dbReference>
<dbReference type="SUPFAM" id="SSF54523">
    <property type="entry name" value="Pili subunits"/>
    <property type="match status" value="1"/>
</dbReference>
<evidence type="ECO:0000313" key="12">
    <source>
        <dbReference type="EMBL" id="OWR03358.1"/>
    </source>
</evidence>
<keyword evidence="4" id="KW-1003">Cell membrane</keyword>
<feature type="domain" description="Type II secretion system protein GspG C-terminal" evidence="11">
    <location>
        <begin position="40"/>
        <end position="148"/>
    </location>
</feature>
<evidence type="ECO:0000256" key="6">
    <source>
        <dbReference type="ARBA" id="ARBA00022519"/>
    </source>
</evidence>
<keyword evidence="13" id="KW-1185">Reference proteome</keyword>
<gene>
    <name evidence="12" type="primary">gspG</name>
    <name evidence="12" type="ORF">CDO81_12710</name>
</gene>
<organism evidence="12 13">
    <name type="scientific">Roseateles puraquae</name>
    <dbReference type="NCBI Taxonomy" id="431059"/>
    <lineage>
        <taxon>Bacteria</taxon>
        <taxon>Pseudomonadati</taxon>
        <taxon>Pseudomonadota</taxon>
        <taxon>Betaproteobacteria</taxon>
        <taxon>Burkholderiales</taxon>
        <taxon>Sphaerotilaceae</taxon>
        <taxon>Roseateles</taxon>
    </lineage>
</organism>
<dbReference type="Gene3D" id="3.30.700.10">
    <property type="entry name" value="Glycoprotein, Type 4 Pilin"/>
    <property type="match status" value="1"/>
</dbReference>
<keyword evidence="7 10" id="KW-0812">Transmembrane</keyword>
<sequence length="155" mass="16316">MTCYPKSALRTTLRARGFTLLEMLVVLVIIGMLAGLVGPRLFSKVEQSKVTTAATQAKTLRSAIESLHLDIGRYPTPEEGISLLTKAPADPAQAARWRGPYLDGALPDDPWGHPYQYAVPGADGQPFALYSLGADGKRGGTGDAADIGVLPAAAP</sequence>
<evidence type="ECO:0000256" key="2">
    <source>
        <dbReference type="ARBA" id="ARBA00009984"/>
    </source>
</evidence>
<keyword evidence="9 10" id="KW-0472">Membrane</keyword>
<evidence type="ECO:0000256" key="9">
    <source>
        <dbReference type="ARBA" id="ARBA00023136"/>
    </source>
</evidence>